<evidence type="ECO:0000313" key="1">
    <source>
        <dbReference type="EMBL" id="GBN70386.1"/>
    </source>
</evidence>
<dbReference type="AlphaFoldDB" id="A0A4Y2R4P3"/>
<protein>
    <submittedName>
        <fullName evidence="1">Uncharacterized protein</fullName>
    </submittedName>
</protein>
<keyword evidence="2" id="KW-1185">Reference proteome</keyword>
<proteinExistence type="predicted"/>
<reference evidence="1 2" key="1">
    <citation type="journal article" date="2019" name="Sci. Rep.">
        <title>Orb-weaving spider Araneus ventricosus genome elucidates the spidroin gene catalogue.</title>
        <authorList>
            <person name="Kono N."/>
            <person name="Nakamura H."/>
            <person name="Ohtoshi R."/>
            <person name="Moran D.A.P."/>
            <person name="Shinohara A."/>
            <person name="Yoshida Y."/>
            <person name="Fujiwara M."/>
            <person name="Mori M."/>
            <person name="Tomita M."/>
            <person name="Arakawa K."/>
        </authorList>
    </citation>
    <scope>NUCLEOTIDE SEQUENCE [LARGE SCALE GENOMIC DNA]</scope>
</reference>
<feature type="non-terminal residue" evidence="1">
    <location>
        <position position="1"/>
    </location>
</feature>
<sequence length="68" mass="7627">RKWRPFWKEENFEKTESDSVGGISADTKENATACGSRKAPNKNPAVYSASNVGANLSKEWFYICNLLL</sequence>
<evidence type="ECO:0000313" key="2">
    <source>
        <dbReference type="Proteomes" id="UP000499080"/>
    </source>
</evidence>
<dbReference type="Proteomes" id="UP000499080">
    <property type="component" value="Unassembled WGS sequence"/>
</dbReference>
<gene>
    <name evidence="1" type="ORF">AVEN_262285_1</name>
</gene>
<dbReference type="EMBL" id="BGPR01142413">
    <property type="protein sequence ID" value="GBN70386.1"/>
    <property type="molecule type" value="Genomic_DNA"/>
</dbReference>
<comment type="caution">
    <text evidence="1">The sequence shown here is derived from an EMBL/GenBank/DDBJ whole genome shotgun (WGS) entry which is preliminary data.</text>
</comment>
<organism evidence="1 2">
    <name type="scientific">Araneus ventricosus</name>
    <name type="common">Orbweaver spider</name>
    <name type="synonym">Epeira ventricosa</name>
    <dbReference type="NCBI Taxonomy" id="182803"/>
    <lineage>
        <taxon>Eukaryota</taxon>
        <taxon>Metazoa</taxon>
        <taxon>Ecdysozoa</taxon>
        <taxon>Arthropoda</taxon>
        <taxon>Chelicerata</taxon>
        <taxon>Arachnida</taxon>
        <taxon>Araneae</taxon>
        <taxon>Araneomorphae</taxon>
        <taxon>Entelegynae</taxon>
        <taxon>Araneoidea</taxon>
        <taxon>Araneidae</taxon>
        <taxon>Araneus</taxon>
    </lineage>
</organism>
<name>A0A4Y2R4P3_ARAVE</name>
<accession>A0A4Y2R4P3</accession>